<dbReference type="Proteomes" id="UP000292262">
    <property type="component" value="Unassembled WGS sequence"/>
</dbReference>
<protein>
    <submittedName>
        <fullName evidence="3">Pimeloyl-ACP methyl ester carboxylesterase</fullName>
    </submittedName>
</protein>
<dbReference type="PANTHER" id="PTHR46118:SF4">
    <property type="entry name" value="PROTEIN ABHD11"/>
    <property type="match status" value="1"/>
</dbReference>
<gene>
    <name evidence="3" type="ORF">EV197_2603</name>
</gene>
<keyword evidence="4" id="KW-1185">Reference proteome</keyword>
<sequence>MTPLVLLHGALGSKKQFEVLKAELDADFEVYTLNFEGHGGTPSLHEFSIDLFTENLIAFLKENNLKSVNIFGYSMGGYVALNLALKKPELVDQIITLGTKFDWSAEAVAKELKMLNPDKIEEKVPKFAAKLKQDHSPMDWKEMMRKTAAMMQRMGEGQRLELHQLAQIQHNVMTGLGTEDTMVTEAESKQVSDLLQNASFIALPEVPHPIDKIEAKTLLTFIKSSLS</sequence>
<dbReference type="OrthoDB" id="9791779at2"/>
<dbReference type="RefSeq" id="WP_130287147.1">
    <property type="nucleotide sequence ID" value="NZ_SGXE01000003.1"/>
</dbReference>
<comment type="caution">
    <text evidence="3">The sequence shown here is derived from an EMBL/GenBank/DDBJ whole genome shotgun (WGS) entry which is preliminary data.</text>
</comment>
<dbReference type="SUPFAM" id="SSF53474">
    <property type="entry name" value="alpha/beta-Hydrolases"/>
    <property type="match status" value="1"/>
</dbReference>
<proteinExistence type="predicted"/>
<evidence type="ECO:0000313" key="3">
    <source>
        <dbReference type="EMBL" id="RZS92465.1"/>
    </source>
</evidence>
<dbReference type="InterPro" id="IPR029058">
    <property type="entry name" value="AB_hydrolase_fold"/>
</dbReference>
<organism evidence="3 4">
    <name type="scientific">Aquimarina brevivitae</name>
    <dbReference type="NCBI Taxonomy" id="323412"/>
    <lineage>
        <taxon>Bacteria</taxon>
        <taxon>Pseudomonadati</taxon>
        <taxon>Bacteroidota</taxon>
        <taxon>Flavobacteriia</taxon>
        <taxon>Flavobacteriales</taxon>
        <taxon>Flavobacteriaceae</taxon>
        <taxon>Aquimarina</taxon>
    </lineage>
</organism>
<dbReference type="Pfam" id="PF00561">
    <property type="entry name" value="Abhydrolase_1"/>
    <property type="match status" value="1"/>
</dbReference>
<dbReference type="GO" id="GO:0016787">
    <property type="term" value="F:hydrolase activity"/>
    <property type="evidence" value="ECO:0007669"/>
    <property type="project" value="UniProtKB-KW"/>
</dbReference>
<dbReference type="Gene3D" id="3.40.50.1820">
    <property type="entry name" value="alpha/beta hydrolase"/>
    <property type="match status" value="1"/>
</dbReference>
<evidence type="ECO:0000259" key="2">
    <source>
        <dbReference type="Pfam" id="PF00561"/>
    </source>
</evidence>
<keyword evidence="1" id="KW-0378">Hydrolase</keyword>
<name>A0A4Q7NYQ8_9FLAO</name>
<dbReference type="InterPro" id="IPR000073">
    <property type="entry name" value="AB_hydrolase_1"/>
</dbReference>
<accession>A0A4Q7NYQ8</accession>
<reference evidence="3 4" key="1">
    <citation type="submission" date="2019-02" db="EMBL/GenBank/DDBJ databases">
        <title>Genomic Encyclopedia of Type Strains, Phase IV (KMG-IV): sequencing the most valuable type-strain genomes for metagenomic binning, comparative biology and taxonomic classification.</title>
        <authorList>
            <person name="Goeker M."/>
        </authorList>
    </citation>
    <scope>NUCLEOTIDE SEQUENCE [LARGE SCALE GENOMIC DNA]</scope>
    <source>
        <strain evidence="3 4">DSM 17196</strain>
    </source>
</reference>
<dbReference type="AlphaFoldDB" id="A0A4Q7NYQ8"/>
<evidence type="ECO:0000256" key="1">
    <source>
        <dbReference type="ARBA" id="ARBA00022801"/>
    </source>
</evidence>
<dbReference type="PANTHER" id="PTHR46118">
    <property type="entry name" value="PROTEIN ABHD11"/>
    <property type="match status" value="1"/>
</dbReference>
<evidence type="ECO:0000313" key="4">
    <source>
        <dbReference type="Proteomes" id="UP000292262"/>
    </source>
</evidence>
<feature type="domain" description="AB hydrolase-1" evidence="2">
    <location>
        <begin position="3"/>
        <end position="146"/>
    </location>
</feature>
<dbReference type="EMBL" id="SGXE01000003">
    <property type="protein sequence ID" value="RZS92465.1"/>
    <property type="molecule type" value="Genomic_DNA"/>
</dbReference>